<dbReference type="Proteomes" id="UP000016926">
    <property type="component" value="Unassembled WGS sequence"/>
</dbReference>
<dbReference type="RefSeq" id="XP_016272073.1">
    <property type="nucleotide sequence ID" value="XM_016415905.1"/>
</dbReference>
<feature type="compositionally biased region" description="Low complexity" evidence="1">
    <location>
        <begin position="432"/>
        <end position="449"/>
    </location>
</feature>
<keyword evidence="2" id="KW-0812">Transmembrane</keyword>
<dbReference type="AlphaFoldDB" id="M7XB20"/>
<feature type="transmembrane region" description="Helical" evidence="2">
    <location>
        <begin position="300"/>
        <end position="322"/>
    </location>
</feature>
<keyword evidence="4" id="KW-1185">Reference proteome</keyword>
<dbReference type="OrthoDB" id="2527786at2759"/>
<evidence type="ECO:0000256" key="1">
    <source>
        <dbReference type="SAM" id="MobiDB-lite"/>
    </source>
</evidence>
<evidence type="ECO:0000256" key="2">
    <source>
        <dbReference type="SAM" id="Phobius"/>
    </source>
</evidence>
<dbReference type="HOGENOM" id="CLU_497960_0_0_1"/>
<name>M7XB20_RHOT1</name>
<keyword evidence="2" id="KW-0472">Membrane</keyword>
<protein>
    <submittedName>
        <fullName evidence="3">Uncharacterized protein</fullName>
    </submittedName>
</protein>
<proteinExistence type="predicted"/>
<evidence type="ECO:0000313" key="4">
    <source>
        <dbReference type="Proteomes" id="UP000016926"/>
    </source>
</evidence>
<reference evidence="3 4" key="1">
    <citation type="journal article" date="2012" name="Nat. Commun.">
        <title>A multi-omic map of the lipid-producing yeast Rhodosporidium toruloides.</title>
        <authorList>
            <person name="Zhu Z."/>
            <person name="Zhang S."/>
            <person name="Liu H."/>
            <person name="Shen H."/>
            <person name="Lin X."/>
            <person name="Yang F."/>
            <person name="Zhou Y.J."/>
            <person name="Jin G."/>
            <person name="Ye M."/>
            <person name="Zou H."/>
            <person name="Zou H."/>
            <person name="Zhao Z.K."/>
        </authorList>
    </citation>
    <scope>NUCLEOTIDE SEQUENCE [LARGE SCALE GENOMIC DNA]</scope>
    <source>
        <strain evidence="3 4">NP11</strain>
    </source>
</reference>
<feature type="transmembrane region" description="Helical" evidence="2">
    <location>
        <begin position="212"/>
        <end position="236"/>
    </location>
</feature>
<gene>
    <name evidence="3" type="ORF">RHTO_02227</name>
</gene>
<feature type="region of interest" description="Disordered" evidence="1">
    <location>
        <begin position="432"/>
        <end position="455"/>
    </location>
</feature>
<keyword evidence="2" id="KW-1133">Transmembrane helix</keyword>
<accession>M7XB20</accession>
<feature type="transmembrane region" description="Helical" evidence="2">
    <location>
        <begin position="171"/>
        <end position="200"/>
    </location>
</feature>
<dbReference type="EMBL" id="KB722658">
    <property type="protein sequence ID" value="EMS20954.1"/>
    <property type="molecule type" value="Genomic_DNA"/>
</dbReference>
<sequence>MSVRTSSGDRPCGRSCTCRSRPADAGLFLLRSVPTTISVCSILPRPIMSLAAAAEAELLDQLSHLPKDQNPYLAIAAALRDKLFPTVPDSAIYQLYLVAAGLGAHYRASRARVAGPAVGEGHLLGRSNAAAAAHDSTPLEHQLVAHRFRNALFEVVIVHAVQFYRKETNKAFGYVFLLVWFVAWLGGSAAAWSLGVSYILHIQATAQRSVEHLAMISNVGAVVVPICYLSILLPFACLAGRGYSDAIEVFQAIDKQLMAKAALWKQGDAFSPFELAPMLPLFQKMVDHFEVFLKWFKPTFIFYGVTALLLTMGLVSIAYVHLSSLRRLLQSTRQNAPNLQGPNASMSMSRRLQHKRVEQTLRSLLLTILLFSILGFLFFAVAIYGAASPESLITSPVRSQLIVLLPFYAFAVFGLPCAVILVLRAHDANAAEEATTEGTSGNNKDSSSSGSGGIKKKIRFGPAGASGAKENEFSIQLASMPSVANAATDSSGGASRRDWLRGGSVDRGGVYWDGSVSVTVDVDVVVEDEAEFDEKPELERRRGDLAV</sequence>
<organism evidence="3 4">
    <name type="scientific">Rhodotorula toruloides (strain NP11)</name>
    <name type="common">Yeast</name>
    <name type="synonym">Rhodosporidium toruloides</name>
    <dbReference type="NCBI Taxonomy" id="1130832"/>
    <lineage>
        <taxon>Eukaryota</taxon>
        <taxon>Fungi</taxon>
        <taxon>Dikarya</taxon>
        <taxon>Basidiomycota</taxon>
        <taxon>Pucciniomycotina</taxon>
        <taxon>Microbotryomycetes</taxon>
        <taxon>Sporidiobolales</taxon>
        <taxon>Sporidiobolaceae</taxon>
        <taxon>Rhodotorula</taxon>
    </lineage>
</organism>
<feature type="transmembrane region" description="Helical" evidence="2">
    <location>
        <begin position="364"/>
        <end position="387"/>
    </location>
</feature>
<evidence type="ECO:0000313" key="3">
    <source>
        <dbReference type="EMBL" id="EMS20954.1"/>
    </source>
</evidence>
<feature type="transmembrane region" description="Helical" evidence="2">
    <location>
        <begin position="399"/>
        <end position="423"/>
    </location>
</feature>
<dbReference type="GeneID" id="27366240"/>